<dbReference type="SUPFAM" id="SSF140860">
    <property type="entry name" value="Pseudo ankyrin repeat-like"/>
    <property type="match status" value="1"/>
</dbReference>
<dbReference type="Gene3D" id="1.25.40.20">
    <property type="entry name" value="Ankyrin repeat-containing domain"/>
    <property type="match status" value="3"/>
</dbReference>
<dbReference type="AlphaFoldDB" id="A2DXZ5"/>
<dbReference type="SUPFAM" id="SSF48403">
    <property type="entry name" value="Ankyrin repeat"/>
    <property type="match status" value="1"/>
</dbReference>
<dbReference type="VEuPathDB" id="TrichDB:TVAGG3_0960920"/>
<reference evidence="3" key="2">
    <citation type="journal article" date="2007" name="Science">
        <title>Draft genome sequence of the sexually transmitted pathogen Trichomonas vaginalis.</title>
        <authorList>
            <person name="Carlton J.M."/>
            <person name="Hirt R.P."/>
            <person name="Silva J.C."/>
            <person name="Delcher A.L."/>
            <person name="Schatz M."/>
            <person name="Zhao Q."/>
            <person name="Wortman J.R."/>
            <person name="Bidwell S.L."/>
            <person name="Alsmark U.C.M."/>
            <person name="Besteiro S."/>
            <person name="Sicheritz-Ponten T."/>
            <person name="Noel C.J."/>
            <person name="Dacks J.B."/>
            <person name="Foster P.G."/>
            <person name="Simillion C."/>
            <person name="Van de Peer Y."/>
            <person name="Miranda-Saavedra D."/>
            <person name="Barton G.J."/>
            <person name="Westrop G.D."/>
            <person name="Mueller S."/>
            <person name="Dessi D."/>
            <person name="Fiori P.L."/>
            <person name="Ren Q."/>
            <person name="Paulsen I."/>
            <person name="Zhang H."/>
            <person name="Bastida-Corcuera F.D."/>
            <person name="Simoes-Barbosa A."/>
            <person name="Brown M.T."/>
            <person name="Hayes R.D."/>
            <person name="Mukherjee M."/>
            <person name="Okumura C.Y."/>
            <person name="Schneider R."/>
            <person name="Smith A.J."/>
            <person name="Vanacova S."/>
            <person name="Villalvazo M."/>
            <person name="Haas B.J."/>
            <person name="Pertea M."/>
            <person name="Feldblyum T.V."/>
            <person name="Utterback T.R."/>
            <person name="Shu C.L."/>
            <person name="Osoegawa K."/>
            <person name="de Jong P.J."/>
            <person name="Hrdy I."/>
            <person name="Horvathova L."/>
            <person name="Zubacova Z."/>
            <person name="Dolezal P."/>
            <person name="Malik S.B."/>
            <person name="Logsdon J.M. Jr."/>
            <person name="Henze K."/>
            <person name="Gupta A."/>
            <person name="Wang C.C."/>
            <person name="Dunne R.L."/>
            <person name="Upcroft J.A."/>
            <person name="Upcroft P."/>
            <person name="White O."/>
            <person name="Salzberg S.L."/>
            <person name="Tang P."/>
            <person name="Chiu C.-H."/>
            <person name="Lee Y.-S."/>
            <person name="Embley T.M."/>
            <person name="Coombs G.H."/>
            <person name="Mottram J.C."/>
            <person name="Tachezy J."/>
            <person name="Fraser-Liggett C.M."/>
            <person name="Johnson P.J."/>
        </authorList>
    </citation>
    <scope>NUCLEOTIDE SEQUENCE [LARGE SCALE GENOMIC DNA]</scope>
    <source>
        <strain evidence="3">G3</strain>
    </source>
</reference>
<dbReference type="PROSITE" id="PS50088">
    <property type="entry name" value="ANK_REPEAT"/>
    <property type="match status" value="10"/>
</dbReference>
<keyword evidence="1" id="KW-0040">ANK repeat</keyword>
<feature type="repeat" description="ANK" evidence="1">
    <location>
        <begin position="344"/>
        <end position="376"/>
    </location>
</feature>
<dbReference type="RefSeq" id="XP_001326954.1">
    <property type="nucleotide sequence ID" value="XM_001326919.1"/>
</dbReference>
<evidence type="ECO:0000256" key="1">
    <source>
        <dbReference type="PROSITE-ProRule" id="PRU00023"/>
    </source>
</evidence>
<evidence type="ECO:0000259" key="2">
    <source>
        <dbReference type="Pfam" id="PF11929"/>
    </source>
</evidence>
<dbReference type="PRINTS" id="PR01415">
    <property type="entry name" value="ANKYRIN"/>
</dbReference>
<name>A2DXZ5_TRIV3</name>
<dbReference type="EMBL" id="DS113266">
    <property type="protein sequence ID" value="EAY14731.1"/>
    <property type="molecule type" value="Genomic_DNA"/>
</dbReference>
<feature type="repeat" description="ANK" evidence="1">
    <location>
        <begin position="476"/>
        <end position="508"/>
    </location>
</feature>
<organism evidence="3 4">
    <name type="scientific">Trichomonas vaginalis (strain ATCC PRA-98 / G3)</name>
    <dbReference type="NCBI Taxonomy" id="412133"/>
    <lineage>
        <taxon>Eukaryota</taxon>
        <taxon>Metamonada</taxon>
        <taxon>Parabasalia</taxon>
        <taxon>Trichomonadida</taxon>
        <taxon>Trichomonadidae</taxon>
        <taxon>Trichomonas</taxon>
    </lineage>
</organism>
<dbReference type="KEGG" id="tva:4772724"/>
<feature type="domain" description="DUF3447" evidence="2">
    <location>
        <begin position="197"/>
        <end position="272"/>
    </location>
</feature>
<feature type="repeat" description="ANK" evidence="1">
    <location>
        <begin position="311"/>
        <end position="343"/>
    </location>
</feature>
<dbReference type="Pfam" id="PF13637">
    <property type="entry name" value="Ank_4"/>
    <property type="match status" value="1"/>
</dbReference>
<reference evidence="3" key="1">
    <citation type="submission" date="2006-10" db="EMBL/GenBank/DDBJ databases">
        <authorList>
            <person name="Amadeo P."/>
            <person name="Zhao Q."/>
            <person name="Wortman J."/>
            <person name="Fraser-Liggett C."/>
            <person name="Carlton J."/>
        </authorList>
    </citation>
    <scope>NUCLEOTIDE SEQUENCE</scope>
    <source>
        <strain evidence="3">G3</strain>
    </source>
</reference>
<feature type="repeat" description="ANK" evidence="1">
    <location>
        <begin position="575"/>
        <end position="607"/>
    </location>
</feature>
<dbReference type="VEuPathDB" id="TrichDB:TVAG_038370"/>
<dbReference type="Pfam" id="PF11929">
    <property type="entry name" value="DUF3447"/>
    <property type="match status" value="1"/>
</dbReference>
<feature type="repeat" description="ANK" evidence="1">
    <location>
        <begin position="509"/>
        <end position="541"/>
    </location>
</feature>
<feature type="repeat" description="ANK" evidence="1">
    <location>
        <begin position="542"/>
        <end position="574"/>
    </location>
</feature>
<accession>A2DXZ5</accession>
<dbReference type="Proteomes" id="UP000001542">
    <property type="component" value="Unassembled WGS sequence"/>
</dbReference>
<dbReference type="PANTHER" id="PTHR24182:SF13">
    <property type="entry name" value="LD18443P"/>
    <property type="match status" value="1"/>
</dbReference>
<dbReference type="InterPro" id="IPR002110">
    <property type="entry name" value="Ankyrin_rpt"/>
</dbReference>
<dbReference type="InterPro" id="IPR036770">
    <property type="entry name" value="Ankyrin_rpt-contain_sf"/>
</dbReference>
<sequence length="649" mass="74514">MSSQVIRPYKYDKLRSIFKYYIDPFIMLYQLKTEKEEELTNIYKIIKTDLIDSKQCLPQNIIRDILKIIPYNNRYTMSYLKLSKLISDNYHVKEVTNVEIVSNYLFYNEFGIKLDNSHDFNEIKIGNLDIHSGYTISRSIMDNDLERFISISQGDEFNENQKLESNLYPFSMEGYSLLELCCYHGAVDCFKFLRNKFSSKITQKCLQFSFLGGNPEIMSECLKYQEPDDECMKYAIISHKIDFVTFLMNEHNMKIDIYECEKYNNLESFLVYFDQTNNINQCFVCSSMFNIESLCEYFLFLGANINEKNVYGQAALHYGVECNYKELVGFLLSHGANIDEKDKEQDTALHIVSAKNNKEMVEFLISYGANINEKDRNGRTALHIAALNNSKEIVEFLLSHGANIDEKDKEQNTALHIVSAKNNKEMVEFLISYGANINEKNKYGRTALHIAAYNNSKEIVEFLLSHGANIDEKDKEQNTALHIAAYNNSKEIVEFLLSHGANINEKDRYGRTALHIAALNNSKKTVELLLIHGANINGKNKVGQTPLHYAAENNSKETTEILISWGVNIGEKDKNGRSALHIAAFNNCKEIAELLLSHGAKINEKDNHGETALRIASKKYNQEVTKLLLSHGADTNHYQLLNPKFPIFF</sequence>
<feature type="repeat" description="ANK" evidence="1">
    <location>
        <begin position="443"/>
        <end position="475"/>
    </location>
</feature>
<keyword evidence="4" id="KW-1185">Reference proteome</keyword>
<protein>
    <submittedName>
        <fullName evidence="3">Ankyrin repeat protein, putative</fullName>
    </submittedName>
</protein>
<evidence type="ECO:0000313" key="3">
    <source>
        <dbReference type="EMBL" id="EAY14731.1"/>
    </source>
</evidence>
<dbReference type="Pfam" id="PF12796">
    <property type="entry name" value="Ank_2"/>
    <property type="match status" value="3"/>
</dbReference>
<dbReference type="OrthoDB" id="539213at2759"/>
<evidence type="ECO:0000313" key="4">
    <source>
        <dbReference type="Proteomes" id="UP000001542"/>
    </source>
</evidence>
<feature type="repeat" description="ANK" evidence="1">
    <location>
        <begin position="377"/>
        <end position="409"/>
    </location>
</feature>
<gene>
    <name evidence="3" type="ORF">TVAG_038370</name>
</gene>
<dbReference type="SMART" id="SM00248">
    <property type="entry name" value="ANK"/>
    <property type="match status" value="13"/>
</dbReference>
<dbReference type="eggNOG" id="KOG0504">
    <property type="taxonomic scope" value="Eukaryota"/>
</dbReference>
<dbReference type="InterPro" id="IPR020683">
    <property type="entry name" value="DUF3447"/>
</dbReference>
<dbReference type="SMR" id="A2DXZ5"/>
<dbReference type="PANTHER" id="PTHR24182">
    <property type="entry name" value="ANKYRIN REPEAT AND SOCS BOX CONTAINING 4"/>
    <property type="match status" value="1"/>
</dbReference>
<dbReference type="STRING" id="5722.A2DXZ5"/>
<feature type="repeat" description="ANK" evidence="1">
    <location>
        <begin position="410"/>
        <end position="442"/>
    </location>
</feature>
<feature type="repeat" description="ANK" evidence="1">
    <location>
        <begin position="608"/>
        <end position="640"/>
    </location>
</feature>
<dbReference type="InParanoid" id="A2DXZ5"/>
<dbReference type="PROSITE" id="PS50297">
    <property type="entry name" value="ANK_REP_REGION"/>
    <property type="match status" value="10"/>
</dbReference>
<proteinExistence type="predicted"/>